<accession>A0A8D2LJ12</accession>
<reference evidence="1" key="2">
    <citation type="submission" date="2025-09" db="UniProtKB">
        <authorList>
            <consortium name="Ensembl"/>
        </authorList>
    </citation>
    <scope>IDENTIFICATION</scope>
</reference>
<dbReference type="AlphaFoldDB" id="A0A8D2LJ12"/>
<reference evidence="1" key="1">
    <citation type="submission" date="2025-08" db="UniProtKB">
        <authorList>
            <consortium name="Ensembl"/>
        </authorList>
    </citation>
    <scope>IDENTIFICATION</scope>
</reference>
<evidence type="ECO:0000313" key="1">
    <source>
        <dbReference type="Ensembl" id="ENSVKKP00000022820.1"/>
    </source>
</evidence>
<evidence type="ECO:0000313" key="2">
    <source>
        <dbReference type="Proteomes" id="UP000694545"/>
    </source>
</evidence>
<organism evidence="1 2">
    <name type="scientific">Varanus komodoensis</name>
    <name type="common">Komodo dragon</name>
    <dbReference type="NCBI Taxonomy" id="61221"/>
    <lineage>
        <taxon>Eukaryota</taxon>
        <taxon>Metazoa</taxon>
        <taxon>Chordata</taxon>
        <taxon>Craniata</taxon>
        <taxon>Vertebrata</taxon>
        <taxon>Euteleostomi</taxon>
        <taxon>Lepidosauria</taxon>
        <taxon>Squamata</taxon>
        <taxon>Bifurcata</taxon>
        <taxon>Unidentata</taxon>
        <taxon>Episquamata</taxon>
        <taxon>Toxicofera</taxon>
        <taxon>Anguimorpha</taxon>
        <taxon>Paleoanguimorpha</taxon>
        <taxon>Varanoidea</taxon>
        <taxon>Varanidae</taxon>
        <taxon>Varanus</taxon>
    </lineage>
</organism>
<dbReference type="Proteomes" id="UP000694545">
    <property type="component" value="Unplaced"/>
</dbReference>
<protein>
    <submittedName>
        <fullName evidence="1">Uncharacterized protein</fullName>
    </submittedName>
</protein>
<dbReference type="Ensembl" id="ENSVKKT00000023385.1">
    <property type="protein sequence ID" value="ENSVKKP00000022820.1"/>
    <property type="gene ID" value="ENSVKKG00000015165.1"/>
</dbReference>
<keyword evidence="2" id="KW-1185">Reference proteome</keyword>
<name>A0A8D2LJ12_VARKO</name>
<sequence>VKVTHRTESFLSFLLLSQKYYQQRTDIKYAHTQITISPPSPSVALQVPGAKDG</sequence>
<proteinExistence type="predicted"/>